<dbReference type="SUPFAM" id="SSF46785">
    <property type="entry name" value="Winged helix' DNA-binding domain"/>
    <property type="match status" value="1"/>
</dbReference>
<accession>A0A1S2NFJ3</accession>
<dbReference type="GO" id="GO:0003677">
    <property type="term" value="F:DNA binding"/>
    <property type="evidence" value="ECO:0007669"/>
    <property type="project" value="UniProtKB-KW"/>
</dbReference>
<evidence type="ECO:0000259" key="4">
    <source>
        <dbReference type="PROSITE" id="PS50949"/>
    </source>
</evidence>
<dbReference type="SUPFAM" id="SSF48008">
    <property type="entry name" value="GntR ligand-binding domain-like"/>
    <property type="match status" value="1"/>
</dbReference>
<evidence type="ECO:0000313" key="5">
    <source>
        <dbReference type="EMBL" id="OIJ43172.1"/>
    </source>
</evidence>
<dbReference type="PANTHER" id="PTHR43537">
    <property type="entry name" value="TRANSCRIPTIONAL REGULATOR, GNTR FAMILY"/>
    <property type="match status" value="1"/>
</dbReference>
<dbReference type="CDD" id="cd07377">
    <property type="entry name" value="WHTH_GntR"/>
    <property type="match status" value="1"/>
</dbReference>
<protein>
    <submittedName>
        <fullName evidence="5">Bacterial regulatory s, gntR family protein</fullName>
    </submittedName>
</protein>
<gene>
    <name evidence="5" type="ORF">LO55_3696</name>
</gene>
<dbReference type="Gene3D" id="1.10.10.10">
    <property type="entry name" value="Winged helix-like DNA-binding domain superfamily/Winged helix DNA-binding domain"/>
    <property type="match status" value="1"/>
</dbReference>
<dbReference type="Pfam" id="PF00392">
    <property type="entry name" value="GntR"/>
    <property type="match status" value="1"/>
</dbReference>
<dbReference type="PROSITE" id="PS50949">
    <property type="entry name" value="HTH_GNTR"/>
    <property type="match status" value="1"/>
</dbReference>
<dbReference type="Pfam" id="PF07729">
    <property type="entry name" value="FCD"/>
    <property type="match status" value="1"/>
</dbReference>
<dbReference type="PANTHER" id="PTHR43537:SF50">
    <property type="entry name" value="TRANSCRIPTIONAL REGULATORY PROTEIN"/>
    <property type="match status" value="1"/>
</dbReference>
<organism evidence="5 6">
    <name type="scientific">Massilia timonae</name>
    <dbReference type="NCBI Taxonomy" id="47229"/>
    <lineage>
        <taxon>Bacteria</taxon>
        <taxon>Pseudomonadati</taxon>
        <taxon>Pseudomonadota</taxon>
        <taxon>Betaproteobacteria</taxon>
        <taxon>Burkholderiales</taxon>
        <taxon>Oxalobacteraceae</taxon>
        <taxon>Telluria group</taxon>
        <taxon>Massilia</taxon>
    </lineage>
</organism>
<dbReference type="Proteomes" id="UP000180246">
    <property type="component" value="Unassembled WGS sequence"/>
</dbReference>
<feature type="domain" description="HTH gntR-type" evidence="4">
    <location>
        <begin position="25"/>
        <end position="92"/>
    </location>
</feature>
<sequence>MQNSEVVPAAESGVAAPSLPKLARQHLHETVVSHLRRLIVESVFPPGMKLNERELCETMGISRTPLREALKALAAEGLIEISPNRGASVYKMSQQEVWETFEFVSGLEALAGEHACARITPEEVADIRALHDAMLTCREQGDLPGYYSRNQAIHNKISEAARNSVLHHTYLNMNRRLQSLRLKSNIKPEKWDQAIEEHRQMMEALEARDGKRLAAILSLHLLDKRNSVMEMVDDAAPLRKVS</sequence>
<dbReference type="InterPro" id="IPR011711">
    <property type="entry name" value="GntR_C"/>
</dbReference>
<dbReference type="SMART" id="SM00895">
    <property type="entry name" value="FCD"/>
    <property type="match status" value="1"/>
</dbReference>
<dbReference type="InterPro" id="IPR036390">
    <property type="entry name" value="WH_DNA-bd_sf"/>
</dbReference>
<dbReference type="EMBL" id="JRYB01000001">
    <property type="protein sequence ID" value="OIJ43172.1"/>
    <property type="molecule type" value="Genomic_DNA"/>
</dbReference>
<evidence type="ECO:0000256" key="3">
    <source>
        <dbReference type="ARBA" id="ARBA00023163"/>
    </source>
</evidence>
<dbReference type="InterPro" id="IPR008920">
    <property type="entry name" value="TF_FadR/GntR_C"/>
</dbReference>
<dbReference type="Gene3D" id="1.20.120.530">
    <property type="entry name" value="GntR ligand-binding domain-like"/>
    <property type="match status" value="1"/>
</dbReference>
<dbReference type="InterPro" id="IPR000524">
    <property type="entry name" value="Tscrpt_reg_HTH_GntR"/>
</dbReference>
<dbReference type="AlphaFoldDB" id="A0A1S2NFJ3"/>
<dbReference type="PRINTS" id="PR00035">
    <property type="entry name" value="HTHGNTR"/>
</dbReference>
<name>A0A1S2NFJ3_9BURK</name>
<keyword evidence="3" id="KW-0804">Transcription</keyword>
<keyword evidence="1" id="KW-0805">Transcription regulation</keyword>
<proteinExistence type="predicted"/>
<dbReference type="RefSeq" id="WP_071362563.1">
    <property type="nucleotide sequence ID" value="NZ_JRYB01000001.1"/>
</dbReference>
<dbReference type="SMART" id="SM00345">
    <property type="entry name" value="HTH_GNTR"/>
    <property type="match status" value="1"/>
</dbReference>
<comment type="caution">
    <text evidence="5">The sequence shown here is derived from an EMBL/GenBank/DDBJ whole genome shotgun (WGS) entry which is preliminary data.</text>
</comment>
<dbReference type="GO" id="GO:0003700">
    <property type="term" value="F:DNA-binding transcription factor activity"/>
    <property type="evidence" value="ECO:0007669"/>
    <property type="project" value="InterPro"/>
</dbReference>
<evidence type="ECO:0000256" key="1">
    <source>
        <dbReference type="ARBA" id="ARBA00023015"/>
    </source>
</evidence>
<dbReference type="InterPro" id="IPR036388">
    <property type="entry name" value="WH-like_DNA-bd_sf"/>
</dbReference>
<evidence type="ECO:0000313" key="6">
    <source>
        <dbReference type="Proteomes" id="UP000180246"/>
    </source>
</evidence>
<evidence type="ECO:0000256" key="2">
    <source>
        <dbReference type="ARBA" id="ARBA00023125"/>
    </source>
</evidence>
<reference evidence="5 6" key="1">
    <citation type="submission" date="2014-10" db="EMBL/GenBank/DDBJ databases">
        <authorList>
            <person name="Seo M.-J."/>
            <person name="Seok Y.J."/>
            <person name="Cha I.-T."/>
        </authorList>
    </citation>
    <scope>NUCLEOTIDE SEQUENCE [LARGE SCALE GENOMIC DNA]</scope>
    <source>
        <strain evidence="5 6">NEU</strain>
    </source>
</reference>
<keyword evidence="2" id="KW-0238">DNA-binding</keyword>